<accession>A0ACC0TUG1</accession>
<protein>
    <submittedName>
        <fullName evidence="1">Uncharacterized protein</fullName>
    </submittedName>
</protein>
<evidence type="ECO:0000313" key="2">
    <source>
        <dbReference type="Proteomes" id="UP001207468"/>
    </source>
</evidence>
<keyword evidence="2" id="KW-1185">Reference proteome</keyword>
<organism evidence="1 2">
    <name type="scientific">Russula earlei</name>
    <dbReference type="NCBI Taxonomy" id="71964"/>
    <lineage>
        <taxon>Eukaryota</taxon>
        <taxon>Fungi</taxon>
        <taxon>Dikarya</taxon>
        <taxon>Basidiomycota</taxon>
        <taxon>Agaricomycotina</taxon>
        <taxon>Agaricomycetes</taxon>
        <taxon>Russulales</taxon>
        <taxon>Russulaceae</taxon>
        <taxon>Russula</taxon>
    </lineage>
</organism>
<comment type="caution">
    <text evidence="1">The sequence shown here is derived from an EMBL/GenBank/DDBJ whole genome shotgun (WGS) entry which is preliminary data.</text>
</comment>
<reference evidence="1" key="1">
    <citation type="submission" date="2021-03" db="EMBL/GenBank/DDBJ databases">
        <title>Evolutionary priming and transition to the ectomycorrhizal habit in an iconic lineage of mushroom-forming fungi: is preadaptation a requirement?</title>
        <authorList>
            <consortium name="DOE Joint Genome Institute"/>
            <person name="Looney B.P."/>
            <person name="Miyauchi S."/>
            <person name="Morin E."/>
            <person name="Drula E."/>
            <person name="Courty P.E."/>
            <person name="Chicoki N."/>
            <person name="Fauchery L."/>
            <person name="Kohler A."/>
            <person name="Kuo A."/>
            <person name="LaButti K."/>
            <person name="Pangilinan J."/>
            <person name="Lipzen A."/>
            <person name="Riley R."/>
            <person name="Andreopoulos W."/>
            <person name="He G."/>
            <person name="Johnson J."/>
            <person name="Barry K.W."/>
            <person name="Grigoriev I.V."/>
            <person name="Nagy L."/>
            <person name="Hibbett D."/>
            <person name="Henrissat B."/>
            <person name="Matheny P.B."/>
            <person name="Labbe J."/>
            <person name="Martin A.F."/>
        </authorList>
    </citation>
    <scope>NUCLEOTIDE SEQUENCE</scope>
    <source>
        <strain evidence="1">BPL698</strain>
    </source>
</reference>
<proteinExistence type="predicted"/>
<dbReference type="Proteomes" id="UP001207468">
    <property type="component" value="Unassembled WGS sequence"/>
</dbReference>
<name>A0ACC0TUG1_9AGAM</name>
<evidence type="ECO:0000313" key="1">
    <source>
        <dbReference type="EMBL" id="KAI9447103.1"/>
    </source>
</evidence>
<sequence>MIPPGPLLRYYFLCSYPEHTLRAWSRIYGPLFSIWMGNQLFVMILNARIDLLVNNGAMQMMFPLQATASTDRHAATFPQGHPRILLCLLL</sequence>
<dbReference type="EMBL" id="JAGFNK010000609">
    <property type="protein sequence ID" value="KAI9447103.1"/>
    <property type="molecule type" value="Genomic_DNA"/>
</dbReference>
<gene>
    <name evidence="1" type="ORF">F5148DRAFT_988255</name>
</gene>